<comment type="subunit">
    <text evidence="4">Homotrimer.</text>
</comment>
<keyword evidence="3 4" id="KW-0012">Acyltransferase</keyword>
<evidence type="ECO:0000259" key="5">
    <source>
        <dbReference type="Pfam" id="PF04613"/>
    </source>
</evidence>
<dbReference type="EMBL" id="CP076448">
    <property type="protein sequence ID" value="QXM24657.1"/>
    <property type="molecule type" value="Genomic_DNA"/>
</dbReference>
<dbReference type="KEGG" id="elio:KO353_15775"/>
<comment type="catalytic activity">
    <reaction evidence="4">
        <text>a UDP-3-O-[(3R)-3-hydroxyacyl]-alpha-D-glucosamine + a (3R)-hydroxyacyl-[ACP] = a UDP-2-N,3-O-bis[(3R)-3-hydroxyacyl]-alpha-D-glucosamine + holo-[ACP] + H(+)</text>
        <dbReference type="Rhea" id="RHEA:53836"/>
        <dbReference type="Rhea" id="RHEA-COMP:9685"/>
        <dbReference type="Rhea" id="RHEA-COMP:9945"/>
        <dbReference type="ChEBI" id="CHEBI:15378"/>
        <dbReference type="ChEBI" id="CHEBI:64479"/>
        <dbReference type="ChEBI" id="CHEBI:78827"/>
        <dbReference type="ChEBI" id="CHEBI:137740"/>
        <dbReference type="ChEBI" id="CHEBI:137748"/>
        <dbReference type="EC" id="2.3.1.191"/>
    </reaction>
</comment>
<gene>
    <name evidence="4 7" type="primary">lpxD</name>
    <name evidence="7" type="ORF">KO353_15775</name>
</gene>
<dbReference type="Pfam" id="PF04613">
    <property type="entry name" value="LpxD"/>
    <property type="match status" value="1"/>
</dbReference>
<evidence type="ECO:0000256" key="3">
    <source>
        <dbReference type="ARBA" id="ARBA00023315"/>
    </source>
</evidence>
<dbReference type="PANTHER" id="PTHR43378">
    <property type="entry name" value="UDP-3-O-ACYLGLUCOSAMINE N-ACYLTRANSFERASE"/>
    <property type="match status" value="1"/>
</dbReference>
<keyword evidence="1 4" id="KW-0808">Transferase</keyword>
<dbReference type="NCBIfam" id="NF002060">
    <property type="entry name" value="PRK00892.1"/>
    <property type="match status" value="1"/>
</dbReference>
<organism evidence="7 8">
    <name type="scientific">Elioraea tepida</name>
    <dbReference type="NCBI Taxonomy" id="2843330"/>
    <lineage>
        <taxon>Bacteria</taxon>
        <taxon>Pseudomonadati</taxon>
        <taxon>Pseudomonadota</taxon>
        <taxon>Alphaproteobacteria</taxon>
        <taxon>Acetobacterales</taxon>
        <taxon>Elioraeaceae</taxon>
        <taxon>Elioraea</taxon>
    </lineage>
</organism>
<keyword evidence="4" id="KW-0441">Lipid A biosynthesis</keyword>
<dbReference type="InterPro" id="IPR020573">
    <property type="entry name" value="UDP_GlcNAc_AcTrfase_non-rep"/>
</dbReference>
<keyword evidence="8" id="KW-1185">Reference proteome</keyword>
<comment type="function">
    <text evidence="4">Catalyzes the N-acylation of UDP-3-O-acylglucosamine using 3-hydroxyacyl-ACP as the acyl donor. Is involved in the biosynthesis of lipid A, a phosphorylated glycolipid that anchors the lipopolysaccharide to the outer membrane of the cell.</text>
</comment>
<keyword evidence="4" id="KW-0443">Lipid metabolism</keyword>
<feature type="domain" description="UDP-3-O-[3-hydroxymyristoyl] glucosamine N-acyltransferase non-repeat region" evidence="5">
    <location>
        <begin position="35"/>
        <end position="103"/>
    </location>
</feature>
<dbReference type="CDD" id="cd03352">
    <property type="entry name" value="LbH_LpxD"/>
    <property type="match status" value="1"/>
</dbReference>
<evidence type="ECO:0000313" key="7">
    <source>
        <dbReference type="EMBL" id="QXM24657.1"/>
    </source>
</evidence>
<dbReference type="AlphaFoldDB" id="A0A975U2C5"/>
<name>A0A975U2C5_9PROT</name>
<dbReference type="InterPro" id="IPR056729">
    <property type="entry name" value="GMPPB_C"/>
</dbReference>
<feature type="active site" description="Proton acceptor" evidence="4">
    <location>
        <position position="253"/>
    </location>
</feature>
<evidence type="ECO:0000256" key="1">
    <source>
        <dbReference type="ARBA" id="ARBA00022679"/>
    </source>
</evidence>
<dbReference type="RefSeq" id="WP_218285714.1">
    <property type="nucleotide sequence ID" value="NZ_CP076448.1"/>
</dbReference>
<dbReference type="GO" id="GO:0016020">
    <property type="term" value="C:membrane"/>
    <property type="evidence" value="ECO:0007669"/>
    <property type="project" value="GOC"/>
</dbReference>
<dbReference type="NCBIfam" id="TIGR01853">
    <property type="entry name" value="lipid_A_lpxD"/>
    <property type="match status" value="1"/>
</dbReference>
<protein>
    <recommendedName>
        <fullName evidence="4">UDP-3-O-acylglucosamine N-acyltransferase</fullName>
        <ecNumber evidence="4">2.3.1.191</ecNumber>
    </recommendedName>
</protein>
<dbReference type="PANTHER" id="PTHR43378:SF2">
    <property type="entry name" value="UDP-3-O-ACYLGLUCOSAMINE N-ACYLTRANSFERASE 1, MITOCHONDRIAL-RELATED"/>
    <property type="match status" value="1"/>
</dbReference>
<dbReference type="GO" id="GO:0016410">
    <property type="term" value="F:N-acyltransferase activity"/>
    <property type="evidence" value="ECO:0007669"/>
    <property type="project" value="InterPro"/>
</dbReference>
<evidence type="ECO:0000259" key="6">
    <source>
        <dbReference type="Pfam" id="PF25087"/>
    </source>
</evidence>
<dbReference type="GO" id="GO:0009245">
    <property type="term" value="P:lipid A biosynthetic process"/>
    <property type="evidence" value="ECO:0007669"/>
    <property type="project" value="UniProtKB-UniRule"/>
</dbReference>
<keyword evidence="4" id="KW-0444">Lipid biosynthesis</keyword>
<evidence type="ECO:0000256" key="2">
    <source>
        <dbReference type="ARBA" id="ARBA00022737"/>
    </source>
</evidence>
<reference evidence="7" key="1">
    <citation type="submission" date="2021-06" db="EMBL/GenBank/DDBJ databases">
        <title>Elioraea tepida, sp. nov., a moderately thermophilic aerobic anoxygenic phototrophic bacterium isolated from an alkaline siliceous hot spring mat community in Yellowstone National Park, WY, USA.</title>
        <authorList>
            <person name="Saini M.K."/>
            <person name="Yoshida S."/>
            <person name="Sebastian A."/>
            <person name="Hirose S."/>
            <person name="Hara E."/>
            <person name="Tamaki H."/>
            <person name="Soulier N.T."/>
            <person name="Albert I."/>
            <person name="Hanada S."/>
            <person name="Bryant D.A."/>
            <person name="Tank M."/>
        </authorList>
    </citation>
    <scope>NUCLEOTIDE SEQUENCE</scope>
    <source>
        <strain evidence="7">MS-P2</strain>
    </source>
</reference>
<dbReference type="GO" id="GO:0103118">
    <property type="term" value="F:UDP-3-O-[(3R)-3-hydroxyacyl]-glucosamine N-acyltransferase activity"/>
    <property type="evidence" value="ECO:0007669"/>
    <property type="project" value="UniProtKB-EC"/>
</dbReference>
<dbReference type="Proteomes" id="UP000694001">
    <property type="component" value="Chromosome"/>
</dbReference>
<dbReference type="EC" id="2.3.1.191" evidence="4"/>
<evidence type="ECO:0000256" key="4">
    <source>
        <dbReference type="HAMAP-Rule" id="MF_00523"/>
    </source>
</evidence>
<comment type="pathway">
    <text evidence="4">Bacterial outer membrane biogenesis; LPS lipid A biosynthesis.</text>
</comment>
<proteinExistence type="inferred from homology"/>
<accession>A0A975U2C5</accession>
<sequence length="354" mass="35610">MLGDRRFFSGRGPFPLAAVAQAAGASLPPGADPERLIRRPEPLESAGPDCVTFLESARYASMLGQSRAGACLMRPQDSAKAPEAMVVLACDQPMLAWARVLALFFPEGSPGPGGVAPGAVVHEDAFLAASVTVSPGAVIGPRAMIGAGTVIGPNAVIGEGVVIGEACSIGAGASVSHAILGDRVSIGPGARIGQPGFGFVPGPRGFVPVPQLGRVLIGDDVDIGANTTIDRGSAGDTIIGAGTRIDNLVQIAHNCRLGRLCALAGQVGLSGSTILEDGVMMGGQAGSAGHLRVGARARIGAQAGLIGDVPPGADYLGSPAMPIRELWRAVAALKRLAARPERPAERGAPGTDKA</sequence>
<feature type="domain" description="Mannose-1-phosphate guanyltransferase C-terminal" evidence="6">
    <location>
        <begin position="124"/>
        <end position="230"/>
    </location>
</feature>
<keyword evidence="2 4" id="KW-0677">Repeat</keyword>
<dbReference type="InterPro" id="IPR007691">
    <property type="entry name" value="LpxD"/>
</dbReference>
<dbReference type="HAMAP" id="MF_00523">
    <property type="entry name" value="LpxD"/>
    <property type="match status" value="1"/>
</dbReference>
<evidence type="ECO:0000313" key="8">
    <source>
        <dbReference type="Proteomes" id="UP000694001"/>
    </source>
</evidence>
<comment type="similarity">
    <text evidence="4">Belongs to the transferase hexapeptide repeat family. LpxD subfamily.</text>
</comment>
<dbReference type="Pfam" id="PF25087">
    <property type="entry name" value="GMPPB_C"/>
    <property type="match status" value="1"/>
</dbReference>